<evidence type="ECO:0000313" key="2">
    <source>
        <dbReference type="EMBL" id="ACP22286.1"/>
    </source>
</evidence>
<gene>
    <name evidence="2" type="ordered locus">NGR_b08300</name>
</gene>
<geneLocation type="plasmid" evidence="3">
    <name>sym pNGR234b</name>
</geneLocation>
<evidence type="ECO:0000256" key="1">
    <source>
        <dbReference type="SAM" id="MobiDB-lite"/>
    </source>
</evidence>
<dbReference type="Proteomes" id="UP000001054">
    <property type="component" value="Plasmid pNGR234b"/>
</dbReference>
<dbReference type="RefSeq" id="WP_015886947.1">
    <property type="nucleotide sequence ID" value="NC_012586.1"/>
</dbReference>
<reference evidence="2 3" key="2">
    <citation type="journal article" date="2009" name="Appl. Environ. Microbiol.">
        <title>Rhizobium sp. strain NGR234 possesses a remarkable number of secretion systems.</title>
        <authorList>
            <person name="Schmeisser C."/>
            <person name="Liesegang H."/>
            <person name="Krysciak D."/>
            <person name="Bakkou N."/>
            <person name="Le Quere A."/>
            <person name="Wollherr A."/>
            <person name="Heinemeyer I."/>
            <person name="Morgenstern B."/>
            <person name="Pommerening-Roeser A."/>
            <person name="Flores M."/>
            <person name="Palacios R."/>
            <person name="Brenner S."/>
            <person name="Gottschalk G."/>
            <person name="Schmitz R.A."/>
            <person name="Broughton W.J."/>
            <person name="Perret X."/>
            <person name="Strittmatter A.W."/>
            <person name="Streit W.R."/>
        </authorList>
    </citation>
    <scope>NUCLEOTIDE SEQUENCE [LARGE SCALE GENOMIC DNA]</scope>
    <source>
        <strain evidence="3">NBRC 101917 / NGR234</strain>
    </source>
</reference>
<dbReference type="AlphaFoldDB" id="C3KQC8"/>
<protein>
    <submittedName>
        <fullName evidence="2">Uncharacterized protein</fullName>
    </submittedName>
</protein>
<keyword evidence="3" id="KW-1185">Reference proteome</keyword>
<accession>C3KQC8</accession>
<feature type="region of interest" description="Disordered" evidence="1">
    <location>
        <begin position="55"/>
        <end position="78"/>
    </location>
</feature>
<name>C3KQC8_SINFN</name>
<dbReference type="EMBL" id="CP000874">
    <property type="protein sequence ID" value="ACP22286.1"/>
    <property type="molecule type" value="Genomic_DNA"/>
</dbReference>
<keyword evidence="2" id="KW-0614">Plasmid</keyword>
<evidence type="ECO:0000313" key="3">
    <source>
        <dbReference type="Proteomes" id="UP000001054"/>
    </source>
</evidence>
<proteinExistence type="predicted"/>
<dbReference type="OrthoDB" id="8277802at2"/>
<dbReference type="HOGENOM" id="CLU_132655_0_0_5"/>
<reference evidence="3" key="1">
    <citation type="journal article" date="2004" name="J. Bacteriol.">
        <title>An evolutionary hot spot: the pNGR234b replicon of Rhizobium sp. strain NGR234.</title>
        <authorList>
            <person name="Streit W.R."/>
            <person name="Schmitz R.A."/>
            <person name="Perret X."/>
            <person name="Staehelin C."/>
            <person name="Deakin W.J."/>
            <person name="Raasch C."/>
            <person name="Liesegang H."/>
            <person name="Broughton W.J."/>
        </authorList>
    </citation>
    <scope>NUCLEOTIDE SEQUENCE [LARGE SCALE GENOMIC DNA]</scope>
    <source>
        <strain evidence="3">NBRC 101917 / NGR234</strain>
    </source>
</reference>
<sequence length="134" mass="14502">MSKMYRITLQKMLVLLRLVIVMSLAGYSLPTATAAMHGSWSGAELLQSHDHQVQVDDHHQVDSGHHSHGDHASSPDDAAKKAAKQDCCNSFCVSMAIVTGSMPVSGPRVASIREFIDDAHIIGELPALHRPPNI</sequence>
<dbReference type="KEGG" id="rhi:NGR_b08300"/>
<organism evidence="2 3">
    <name type="scientific">Sinorhizobium fredii (strain NBRC 101917 / NGR234)</name>
    <dbReference type="NCBI Taxonomy" id="394"/>
    <lineage>
        <taxon>Bacteria</taxon>
        <taxon>Pseudomonadati</taxon>
        <taxon>Pseudomonadota</taxon>
        <taxon>Alphaproteobacteria</taxon>
        <taxon>Hyphomicrobiales</taxon>
        <taxon>Rhizobiaceae</taxon>
        <taxon>Sinorhizobium/Ensifer group</taxon>
        <taxon>Sinorhizobium</taxon>
    </lineage>
</organism>